<dbReference type="EMBL" id="CP035282">
    <property type="protein sequence ID" value="QAT61010.1"/>
    <property type="molecule type" value="Genomic_DNA"/>
</dbReference>
<dbReference type="Pfam" id="PF13561">
    <property type="entry name" value="adh_short_C2"/>
    <property type="match status" value="1"/>
</dbReference>
<dbReference type="FunFam" id="3.40.50.720:FF:000084">
    <property type="entry name" value="Short-chain dehydrogenase reductase"/>
    <property type="match status" value="1"/>
</dbReference>
<keyword evidence="4" id="KW-1185">Reference proteome</keyword>
<comment type="similarity">
    <text evidence="1">Belongs to the short-chain dehydrogenases/reductases (SDR) family.</text>
</comment>
<dbReference type="RefSeq" id="WP_071140041.1">
    <property type="nucleotide sequence ID" value="NZ_CP035282.1"/>
</dbReference>
<dbReference type="PANTHER" id="PTHR42760">
    <property type="entry name" value="SHORT-CHAIN DEHYDROGENASES/REDUCTASES FAMILY MEMBER"/>
    <property type="match status" value="1"/>
</dbReference>
<evidence type="ECO:0000256" key="2">
    <source>
        <dbReference type="ARBA" id="ARBA00023002"/>
    </source>
</evidence>
<dbReference type="AlphaFoldDB" id="A0A410QAK3"/>
<proteinExistence type="inferred from homology"/>
<evidence type="ECO:0000313" key="3">
    <source>
        <dbReference type="EMBL" id="QAT61010.1"/>
    </source>
</evidence>
<keyword evidence="2" id="KW-0560">Oxidoreductase</keyword>
<dbReference type="Gene3D" id="3.40.50.720">
    <property type="entry name" value="NAD(P)-binding Rossmann-like Domain"/>
    <property type="match status" value="1"/>
</dbReference>
<dbReference type="InterPro" id="IPR036291">
    <property type="entry name" value="NAD(P)-bd_dom_sf"/>
</dbReference>
<dbReference type="PROSITE" id="PS00061">
    <property type="entry name" value="ADH_SHORT"/>
    <property type="match status" value="1"/>
</dbReference>
<dbReference type="PANTHER" id="PTHR42760:SF133">
    <property type="entry name" value="3-OXOACYL-[ACYL-CARRIER-PROTEIN] REDUCTASE"/>
    <property type="match status" value="1"/>
</dbReference>
<organism evidence="3 4">
    <name type="scientific">Acidilutibacter cellobiosedens</name>
    <dbReference type="NCBI Taxonomy" id="2507161"/>
    <lineage>
        <taxon>Bacteria</taxon>
        <taxon>Bacillati</taxon>
        <taxon>Bacillota</taxon>
        <taxon>Tissierellia</taxon>
        <taxon>Tissierellales</taxon>
        <taxon>Acidilutibacteraceae</taxon>
        <taxon>Acidilutibacter</taxon>
    </lineage>
</organism>
<dbReference type="CDD" id="cd05233">
    <property type="entry name" value="SDR_c"/>
    <property type="match status" value="1"/>
</dbReference>
<evidence type="ECO:0000313" key="4">
    <source>
        <dbReference type="Proteomes" id="UP000287969"/>
    </source>
</evidence>
<dbReference type="InterPro" id="IPR002347">
    <property type="entry name" value="SDR_fam"/>
</dbReference>
<reference evidence="4" key="1">
    <citation type="submission" date="2019-01" db="EMBL/GenBank/DDBJ databases">
        <title>Draft genomes of a novel of Sporanaerobacter strains.</title>
        <authorList>
            <person name="Ma S."/>
        </authorList>
    </citation>
    <scope>NUCLEOTIDE SEQUENCE [LARGE SCALE GENOMIC DNA]</scope>
    <source>
        <strain evidence="4">NJN-17</strain>
    </source>
</reference>
<sequence>MAKYEDLKGKRVIVTGGASGIGFATAKRFAQEGAKVVIFDVNKIALKEVLLSNPELIGGEEVDVSNEESVRNGFLGSDELIGGIDVLVSNAGISIRNLFKDTTYEQWKRVLDINLGGMYLCAKEALKRMADQKSGVILFTASTNGMEGHPFYADYNASKAGVILLGRTLALEYAPYIRVNSVCPGYVLTPMQRAEYTEEMLQKVNEGIPMKRHAKPEEVAGLYVFLASDEAQYITGQHIPLDGGETA</sequence>
<dbReference type="PRINTS" id="PR00081">
    <property type="entry name" value="GDHRDH"/>
</dbReference>
<dbReference type="GO" id="GO:0016616">
    <property type="term" value="F:oxidoreductase activity, acting on the CH-OH group of donors, NAD or NADP as acceptor"/>
    <property type="evidence" value="ECO:0007669"/>
    <property type="project" value="TreeGrafter"/>
</dbReference>
<protein>
    <submittedName>
        <fullName evidence="3">SDR family oxidoreductase</fullName>
    </submittedName>
</protein>
<dbReference type="SUPFAM" id="SSF51735">
    <property type="entry name" value="NAD(P)-binding Rossmann-fold domains"/>
    <property type="match status" value="1"/>
</dbReference>
<dbReference type="NCBIfam" id="NF005559">
    <property type="entry name" value="PRK07231.1"/>
    <property type="match status" value="1"/>
</dbReference>
<name>A0A410QAK3_9FIRM</name>
<gene>
    <name evidence="3" type="ORF">EQM13_05130</name>
</gene>
<dbReference type="OrthoDB" id="9803333at2"/>
<accession>A0A410QAK3</accession>
<evidence type="ECO:0000256" key="1">
    <source>
        <dbReference type="ARBA" id="ARBA00006484"/>
    </source>
</evidence>
<dbReference type="InterPro" id="IPR020904">
    <property type="entry name" value="Sc_DH/Rdtase_CS"/>
</dbReference>
<dbReference type="GO" id="GO:0008206">
    <property type="term" value="P:bile acid metabolic process"/>
    <property type="evidence" value="ECO:0007669"/>
    <property type="project" value="UniProtKB-ARBA"/>
</dbReference>
<dbReference type="KEGG" id="spoa:EQM13_05130"/>
<dbReference type="PRINTS" id="PR00080">
    <property type="entry name" value="SDRFAMILY"/>
</dbReference>
<dbReference type="Proteomes" id="UP000287969">
    <property type="component" value="Chromosome"/>
</dbReference>